<sequence>MDGYQIKEDLLVPASEGIATIVENGDCLEIIDVEGKQVGDMMAWVCKTNNEWFSPAHTVTQNWRIKLNVGDLLVTNMRREIFKIIYDDVGYHDIVVPCCDEEAYIRRYGIEGHRSCLENIREALVRIGEDCHLSGELAWNMFMKNKIGKDGEMIYEEPIHAPGSKIILEVLRDSVVALSACPQDQTPTNGWNCSKMKINIWKKK</sequence>
<evidence type="ECO:0000259" key="1">
    <source>
        <dbReference type="Pfam" id="PF09347"/>
    </source>
</evidence>
<dbReference type="PANTHER" id="PTHR31527">
    <property type="entry name" value="RE64534P"/>
    <property type="match status" value="1"/>
</dbReference>
<dbReference type="Pfam" id="PF09347">
    <property type="entry name" value="DUF1989"/>
    <property type="match status" value="1"/>
</dbReference>
<accession>A0A381R872</accession>
<proteinExistence type="predicted"/>
<feature type="domain" description="DUF1989" evidence="1">
    <location>
        <begin position="12"/>
        <end position="173"/>
    </location>
</feature>
<evidence type="ECO:0000313" key="2">
    <source>
        <dbReference type="EMBL" id="SUZ87872.1"/>
    </source>
</evidence>
<organism evidence="2">
    <name type="scientific">marine metagenome</name>
    <dbReference type="NCBI Taxonomy" id="408172"/>
    <lineage>
        <taxon>unclassified sequences</taxon>
        <taxon>metagenomes</taxon>
        <taxon>ecological metagenomes</taxon>
    </lineage>
</organism>
<protein>
    <recommendedName>
        <fullName evidence="1">DUF1989 domain-containing protein</fullName>
    </recommendedName>
</protein>
<reference evidence="2" key="1">
    <citation type="submission" date="2018-05" db="EMBL/GenBank/DDBJ databases">
        <authorList>
            <person name="Lanie J.A."/>
            <person name="Ng W.-L."/>
            <person name="Kazmierczak K.M."/>
            <person name="Andrzejewski T.M."/>
            <person name="Davidsen T.M."/>
            <person name="Wayne K.J."/>
            <person name="Tettelin H."/>
            <person name="Glass J.I."/>
            <person name="Rusch D."/>
            <person name="Podicherti R."/>
            <person name="Tsui H.-C.T."/>
            <person name="Winkler M.E."/>
        </authorList>
    </citation>
    <scope>NUCLEOTIDE SEQUENCE</scope>
</reference>
<dbReference type="PANTHER" id="PTHR31527:SF0">
    <property type="entry name" value="RE64534P"/>
    <property type="match status" value="1"/>
</dbReference>
<dbReference type="EMBL" id="UINC01001744">
    <property type="protein sequence ID" value="SUZ87872.1"/>
    <property type="molecule type" value="Genomic_DNA"/>
</dbReference>
<dbReference type="InterPro" id="IPR018959">
    <property type="entry name" value="DUF1989"/>
</dbReference>
<name>A0A381R872_9ZZZZ</name>
<gene>
    <name evidence="2" type="ORF">METZ01_LOCUS40726</name>
</gene>
<dbReference type="AlphaFoldDB" id="A0A381R872"/>